<dbReference type="AlphaFoldDB" id="A0A2T4VWM4"/>
<gene>
    <name evidence="1" type="ORF">C4617_04780</name>
</gene>
<name>A0A2T4VWM4_9HYPH</name>
<evidence type="ECO:0000313" key="2">
    <source>
        <dbReference type="Proteomes" id="UP000240811"/>
    </source>
</evidence>
<protein>
    <submittedName>
        <fullName evidence="1">Uncharacterized protein</fullName>
    </submittedName>
</protein>
<accession>A0A2T4VWM4</accession>
<organism evidence="1 2">
    <name type="scientific">Candidatus Liberibacter europaeus</name>
    <dbReference type="NCBI Taxonomy" id="744859"/>
    <lineage>
        <taxon>Bacteria</taxon>
        <taxon>Pseudomonadati</taxon>
        <taxon>Pseudomonadota</taxon>
        <taxon>Alphaproteobacteria</taxon>
        <taxon>Hyphomicrobiales</taxon>
        <taxon>Rhizobiaceae</taxon>
        <taxon>Liberibacter</taxon>
    </lineage>
</organism>
<evidence type="ECO:0000313" key="1">
    <source>
        <dbReference type="EMBL" id="PTL86188.1"/>
    </source>
</evidence>
<reference evidence="2" key="1">
    <citation type="submission" date="2018-02" db="EMBL/GenBank/DDBJ databases">
        <title>Genome sequence of Candidatus Liberibacter europaeus.</title>
        <authorList>
            <person name="Frampton R.A."/>
            <person name="Thompson S.M."/>
            <person name="David C."/>
            <person name="Addison S.M."/>
            <person name="Smith G.R."/>
        </authorList>
    </citation>
    <scope>NUCLEOTIDE SEQUENCE [LARGE SCALE GENOMIC DNA]</scope>
</reference>
<sequence length="166" mass="19100">MNETEDIMKHTYAFWTLPYRTDKNYRIGVCVDGESSNTLTVVDFFAYDYDSYHSDILGWFDAERGWYDSSLSSSEDLFKFLNADKISIVGDDDNPETLTIILNEDIPPVDAEEDEEDEEDESDITLEDIKSGLYTLSKGELEAFKNIVKAAYDYKTSFFPSKEPKQ</sequence>
<dbReference type="EMBL" id="PSQJ01000006">
    <property type="protein sequence ID" value="PTL86188.1"/>
    <property type="molecule type" value="Genomic_DNA"/>
</dbReference>
<proteinExistence type="predicted"/>
<dbReference type="Proteomes" id="UP000240811">
    <property type="component" value="Unassembled WGS sequence"/>
</dbReference>
<comment type="caution">
    <text evidence="1">The sequence shown here is derived from an EMBL/GenBank/DDBJ whole genome shotgun (WGS) entry which is preliminary data.</text>
</comment>